<dbReference type="Proteomes" id="UP000027153">
    <property type="component" value="Unassembled WGS sequence"/>
</dbReference>
<dbReference type="SUPFAM" id="SSF53474">
    <property type="entry name" value="alpha/beta-Hydrolases"/>
    <property type="match status" value="1"/>
</dbReference>
<dbReference type="PANTHER" id="PTHR42103:SF2">
    <property type="entry name" value="AB HYDROLASE-1 DOMAIN-CONTAINING PROTEIN"/>
    <property type="match status" value="1"/>
</dbReference>
<comment type="caution">
    <text evidence="2">The sequence shown here is derived from an EMBL/GenBank/DDBJ whole genome shotgun (WGS) entry which is preliminary data.</text>
</comment>
<sequence length="218" mass="24021">MAELSHRTTEVLLSSTAGELEALLELPVQEPEHTAAAVICHPHPLYGGSMHSKVVFTASQAFLDLGIPTLRFNFRGVGRSSGRYDKGIGELDDVRAAINYMAEKYKRIIIAGHSFGAWAGMRAGCEDLRVGMLIGIGMPADFADMSFLMDCQKPRLFIHGTLDTLIPIEKIERLYASLPEPKKFTRIEGADHFFTGKFGTLSEAVRHLVKEYLPLSGL</sequence>
<evidence type="ECO:0000313" key="3">
    <source>
        <dbReference type="Proteomes" id="UP000027153"/>
    </source>
</evidence>
<dbReference type="InterPro" id="IPR029058">
    <property type="entry name" value="AB_hydrolase_fold"/>
</dbReference>
<accession>A0A062V5E7</accession>
<dbReference type="OrthoDB" id="50239at2157"/>
<dbReference type="RefSeq" id="WP_048092377.1">
    <property type="nucleotide sequence ID" value="NZ_JMIY01000007.1"/>
</dbReference>
<reference evidence="2 3" key="1">
    <citation type="journal article" date="2013" name="Nature">
        <title>Anaerobic oxidation of methane coupled to nitrate reduction in a novel archaeal lineage.</title>
        <authorList>
            <person name="Haroon M.F."/>
            <person name="Hu S."/>
            <person name="Shi Y."/>
            <person name="Imelfort M."/>
            <person name="Keller J."/>
            <person name="Hugenholtz P."/>
            <person name="Yuan Z."/>
            <person name="Tyson G.W."/>
        </authorList>
    </citation>
    <scope>NUCLEOTIDE SEQUENCE [LARGE SCALE GENOMIC DNA]</scope>
    <source>
        <strain evidence="2 3">ANME-2d</strain>
    </source>
</reference>
<dbReference type="Pfam" id="PF12697">
    <property type="entry name" value="Abhydrolase_6"/>
    <property type="match status" value="1"/>
</dbReference>
<evidence type="ECO:0000313" key="2">
    <source>
        <dbReference type="EMBL" id="KCZ70630.1"/>
    </source>
</evidence>
<feature type="domain" description="AB hydrolase-1" evidence="1">
    <location>
        <begin position="49"/>
        <end position="143"/>
    </location>
</feature>
<dbReference type="InterPro" id="IPR000073">
    <property type="entry name" value="AB_hydrolase_1"/>
</dbReference>
<dbReference type="PANTHER" id="PTHR42103">
    <property type="entry name" value="ALPHA/BETA-HYDROLASES SUPERFAMILY PROTEIN"/>
    <property type="match status" value="1"/>
</dbReference>
<dbReference type="Gene3D" id="3.40.50.1820">
    <property type="entry name" value="alpha/beta hydrolase"/>
    <property type="match status" value="1"/>
</dbReference>
<keyword evidence="3" id="KW-1185">Reference proteome</keyword>
<dbReference type="GO" id="GO:0016787">
    <property type="term" value="F:hydrolase activity"/>
    <property type="evidence" value="ECO:0007669"/>
    <property type="project" value="UniProtKB-KW"/>
</dbReference>
<keyword evidence="2" id="KW-0378">Hydrolase</keyword>
<dbReference type="AlphaFoldDB" id="A0A062V5E7"/>
<dbReference type="EMBL" id="JMIY01000007">
    <property type="protein sequence ID" value="KCZ70630.1"/>
    <property type="molecule type" value="Genomic_DNA"/>
</dbReference>
<gene>
    <name evidence="2" type="ORF">ANME2D_02651</name>
</gene>
<dbReference type="PATRIC" id="fig|1392998.3.peg.2954"/>
<organism evidence="2 3">
    <name type="scientific">Candidatus Methanoperedens nitratireducens</name>
    <dbReference type="NCBI Taxonomy" id="1392998"/>
    <lineage>
        <taxon>Archaea</taxon>
        <taxon>Methanobacteriati</taxon>
        <taxon>Methanobacteriota</taxon>
        <taxon>Stenosarchaea group</taxon>
        <taxon>Methanomicrobia</taxon>
        <taxon>Methanosarcinales</taxon>
        <taxon>ANME-2 cluster</taxon>
        <taxon>Candidatus Methanoperedentaceae</taxon>
        <taxon>Candidatus Methanoperedens</taxon>
    </lineage>
</organism>
<name>A0A062V5E7_9EURY</name>
<proteinExistence type="predicted"/>
<protein>
    <submittedName>
        <fullName evidence="2">Putative hydrolase of the alpha/beta superfamily</fullName>
    </submittedName>
</protein>
<evidence type="ECO:0000259" key="1">
    <source>
        <dbReference type="Pfam" id="PF12697"/>
    </source>
</evidence>